<comment type="caution">
    <text evidence="7">The sequence shown here is derived from an EMBL/GenBank/DDBJ whole genome shotgun (WGS) entry which is preliminary data.</text>
</comment>
<feature type="binding site" evidence="6">
    <location>
        <position position="182"/>
    </location>
    <ligand>
        <name>substrate</name>
    </ligand>
</feature>
<evidence type="ECO:0000256" key="5">
    <source>
        <dbReference type="ARBA" id="ARBA00049534"/>
    </source>
</evidence>
<dbReference type="GO" id="GO:0004359">
    <property type="term" value="F:glutaminase activity"/>
    <property type="evidence" value="ECO:0007669"/>
    <property type="project" value="UniProtKB-UniRule"/>
</dbReference>
<organism evidence="7 8">
    <name type="scientific">Pilimelia anulata</name>
    <dbReference type="NCBI Taxonomy" id="53371"/>
    <lineage>
        <taxon>Bacteria</taxon>
        <taxon>Bacillati</taxon>
        <taxon>Actinomycetota</taxon>
        <taxon>Actinomycetes</taxon>
        <taxon>Micromonosporales</taxon>
        <taxon>Micromonosporaceae</taxon>
        <taxon>Pilimelia</taxon>
    </lineage>
</organism>
<keyword evidence="4 6" id="KW-0378">Hydrolase</keyword>
<gene>
    <name evidence="6 7" type="primary">glsA</name>
    <name evidence="7" type="ORF">GCM10010123_40810</name>
</gene>
<evidence type="ECO:0000256" key="1">
    <source>
        <dbReference type="ARBA" id="ARBA00011076"/>
    </source>
</evidence>
<evidence type="ECO:0000313" key="7">
    <source>
        <dbReference type="EMBL" id="GGK06891.1"/>
    </source>
</evidence>
<reference evidence="7" key="2">
    <citation type="submission" date="2020-09" db="EMBL/GenBank/DDBJ databases">
        <authorList>
            <person name="Sun Q."/>
            <person name="Ohkuma M."/>
        </authorList>
    </citation>
    <scope>NUCLEOTIDE SEQUENCE</scope>
    <source>
        <strain evidence="7">JCM 3090</strain>
    </source>
</reference>
<dbReference type="NCBIfam" id="TIGR03814">
    <property type="entry name" value="Gln_ase"/>
    <property type="match status" value="1"/>
</dbReference>
<feature type="binding site" evidence="6">
    <location>
        <position position="251"/>
    </location>
    <ligand>
        <name>substrate</name>
    </ligand>
</feature>
<evidence type="ECO:0000256" key="3">
    <source>
        <dbReference type="ARBA" id="ARBA00012918"/>
    </source>
</evidence>
<dbReference type="PANTHER" id="PTHR12544">
    <property type="entry name" value="GLUTAMINASE"/>
    <property type="match status" value="1"/>
</dbReference>
<feature type="binding site" evidence="6">
    <location>
        <position position="107"/>
    </location>
    <ligand>
        <name>substrate</name>
    </ligand>
</feature>
<dbReference type="InterPro" id="IPR015868">
    <property type="entry name" value="Glutaminase"/>
</dbReference>
<dbReference type="HAMAP" id="MF_00313">
    <property type="entry name" value="Glutaminase"/>
    <property type="match status" value="1"/>
</dbReference>
<dbReference type="AlphaFoldDB" id="A0A8J3BDY5"/>
<dbReference type="PANTHER" id="PTHR12544:SF29">
    <property type="entry name" value="GLUTAMINASE"/>
    <property type="match status" value="1"/>
</dbReference>
<dbReference type="InterPro" id="IPR012338">
    <property type="entry name" value="Beta-lactam/transpept-like"/>
</dbReference>
<feature type="binding site" evidence="6">
    <location>
        <position position="158"/>
    </location>
    <ligand>
        <name>substrate</name>
    </ligand>
</feature>
<feature type="binding site" evidence="6">
    <location>
        <position position="151"/>
    </location>
    <ligand>
        <name>substrate</name>
    </ligand>
</feature>
<feature type="binding site" evidence="6">
    <location>
        <position position="233"/>
    </location>
    <ligand>
        <name>substrate</name>
    </ligand>
</feature>
<keyword evidence="8" id="KW-1185">Reference proteome</keyword>
<dbReference type="EC" id="3.5.1.2" evidence="3 6"/>
<dbReference type="Pfam" id="PF04960">
    <property type="entry name" value="Glutaminase"/>
    <property type="match status" value="1"/>
</dbReference>
<evidence type="ECO:0000256" key="4">
    <source>
        <dbReference type="ARBA" id="ARBA00022801"/>
    </source>
</evidence>
<keyword evidence="6" id="KW-0007">Acetylation</keyword>
<protein>
    <recommendedName>
        <fullName evidence="3 6">Glutaminase</fullName>
        <ecNumber evidence="3 6">3.5.1.2</ecNumber>
    </recommendedName>
</protein>
<evidence type="ECO:0000313" key="8">
    <source>
        <dbReference type="Proteomes" id="UP000649739"/>
    </source>
</evidence>
<comment type="catalytic activity">
    <reaction evidence="5 6">
        <text>L-glutamine + H2O = L-glutamate + NH4(+)</text>
        <dbReference type="Rhea" id="RHEA:15889"/>
        <dbReference type="ChEBI" id="CHEBI:15377"/>
        <dbReference type="ChEBI" id="CHEBI:28938"/>
        <dbReference type="ChEBI" id="CHEBI:29985"/>
        <dbReference type="ChEBI" id="CHEBI:58359"/>
        <dbReference type="EC" id="3.5.1.2"/>
    </reaction>
</comment>
<comment type="similarity">
    <text evidence="1 6">Belongs to the glutaminase family.</text>
</comment>
<dbReference type="SUPFAM" id="SSF56601">
    <property type="entry name" value="beta-lactamase/transpeptidase-like"/>
    <property type="match status" value="1"/>
</dbReference>
<dbReference type="EMBL" id="BMQB01000011">
    <property type="protein sequence ID" value="GGK06891.1"/>
    <property type="molecule type" value="Genomic_DNA"/>
</dbReference>
<comment type="subunit">
    <text evidence="2 6">Homotetramer.</text>
</comment>
<accession>A0A8J3BDY5</accession>
<name>A0A8J3BDY5_9ACTN</name>
<evidence type="ECO:0000256" key="2">
    <source>
        <dbReference type="ARBA" id="ARBA00011881"/>
    </source>
</evidence>
<dbReference type="GO" id="GO:0006543">
    <property type="term" value="P:L-glutamine catabolic process"/>
    <property type="evidence" value="ECO:0007669"/>
    <property type="project" value="TreeGrafter"/>
</dbReference>
<reference evidence="7" key="1">
    <citation type="journal article" date="2014" name="Int. J. Syst. Evol. Microbiol.">
        <title>Complete genome sequence of Corynebacterium casei LMG S-19264T (=DSM 44701T), isolated from a smear-ripened cheese.</title>
        <authorList>
            <consortium name="US DOE Joint Genome Institute (JGI-PGF)"/>
            <person name="Walter F."/>
            <person name="Albersmeier A."/>
            <person name="Kalinowski J."/>
            <person name="Ruckert C."/>
        </authorList>
    </citation>
    <scope>NUCLEOTIDE SEQUENCE</scope>
    <source>
        <strain evidence="7">JCM 3090</strain>
    </source>
</reference>
<evidence type="ECO:0000256" key="6">
    <source>
        <dbReference type="HAMAP-Rule" id="MF_00313"/>
    </source>
</evidence>
<feature type="binding site" evidence="6">
    <location>
        <position position="57"/>
    </location>
    <ligand>
        <name>substrate</name>
    </ligand>
</feature>
<dbReference type="Proteomes" id="UP000649739">
    <property type="component" value="Unassembled WGS sequence"/>
</dbReference>
<sequence>MMIENVLTEIHAAIVPDPRAVPARSGGTPPGFGLAHAALDGTVTGVGDWELPFAVQSIAKVFGLALVLAADGEQLWRRVGRQPSTERYDALAALDGRRGIPHNPFVNAGALVVVDRLHELTGDAMNAVRRFLRAEAGDDGVDFDRAVARAELEHRHRNAAIAHVVADHGNLRNPVAEVLRHYAWQCALTASCRQLAVAGLFLARGGVRADGERLLSSGLTKRLNAALLTCGTYDAAGDFAYTVGLPAKSGVGGGILAVMPGRGALCAWSPVLDASGNSVAGVDALGRFTTRTGWSVF</sequence>
<dbReference type="Gene3D" id="3.40.710.10">
    <property type="entry name" value="DD-peptidase/beta-lactamase superfamily"/>
    <property type="match status" value="1"/>
</dbReference>
<dbReference type="GO" id="GO:0006537">
    <property type="term" value="P:glutamate biosynthetic process"/>
    <property type="evidence" value="ECO:0007669"/>
    <property type="project" value="TreeGrafter"/>
</dbReference>
<proteinExistence type="inferred from homology"/>